<proteinExistence type="predicted"/>
<organism evidence="1 2">
    <name type="scientific">Bauhinia variegata</name>
    <name type="common">Purple orchid tree</name>
    <name type="synonym">Phanera variegata</name>
    <dbReference type="NCBI Taxonomy" id="167791"/>
    <lineage>
        <taxon>Eukaryota</taxon>
        <taxon>Viridiplantae</taxon>
        <taxon>Streptophyta</taxon>
        <taxon>Embryophyta</taxon>
        <taxon>Tracheophyta</taxon>
        <taxon>Spermatophyta</taxon>
        <taxon>Magnoliopsida</taxon>
        <taxon>eudicotyledons</taxon>
        <taxon>Gunneridae</taxon>
        <taxon>Pentapetalae</taxon>
        <taxon>rosids</taxon>
        <taxon>fabids</taxon>
        <taxon>Fabales</taxon>
        <taxon>Fabaceae</taxon>
        <taxon>Cercidoideae</taxon>
        <taxon>Cercideae</taxon>
        <taxon>Bauhiniinae</taxon>
        <taxon>Bauhinia</taxon>
    </lineage>
</organism>
<dbReference type="EMBL" id="CM039426">
    <property type="protein sequence ID" value="KAI4356391.1"/>
    <property type="molecule type" value="Genomic_DNA"/>
</dbReference>
<sequence>MARKLITKITLILCPVLLYSLTFAQQTSIVESKCGDTAIPFPFYMNSSLHCSTDHPCSNFDDWFEIECRDNQTAFITSLALEVKEIDVENSTISVISPIYPLQKGASFAPLNWSPFLYSQTNKVLVYGCSPFPFGSPKISESGMCVTTCKAEGDWGGAIDPCRKYCCQTKVSLFLSENNITILPKKDNSANQPCDFLMIVDPNWLSKSNDNFSLVLEHIKNWSSVPAVLDWGIPSISTSSSDLPNVKECHDYIVNTSSGIGLLRRLCQCPLGVRGNPYTGGGCVGDDDVERKREAFARIITGQKAVSSIGSDGYAKSLASYFRTCMDDNCLFDILDENVMKEGDKEHIMVIAKLANRCLNLNGKERPTMREVTIELVGIQNLEKKGNDHHNSHGIDLSKTNTRTPRDIQRCSSLNLELISNSETSSSSDVRNMLHPTYP</sequence>
<evidence type="ECO:0000313" key="2">
    <source>
        <dbReference type="Proteomes" id="UP000828941"/>
    </source>
</evidence>
<evidence type="ECO:0000313" key="1">
    <source>
        <dbReference type="EMBL" id="KAI4356391.1"/>
    </source>
</evidence>
<dbReference type="Proteomes" id="UP000828941">
    <property type="component" value="Chromosome 1"/>
</dbReference>
<protein>
    <submittedName>
        <fullName evidence="1">Uncharacterized protein</fullName>
    </submittedName>
</protein>
<comment type="caution">
    <text evidence="1">The sequence shown here is derived from an EMBL/GenBank/DDBJ whole genome shotgun (WGS) entry which is preliminary data.</text>
</comment>
<reference evidence="1 2" key="1">
    <citation type="journal article" date="2022" name="DNA Res.">
        <title>Chromosomal-level genome assembly of the orchid tree Bauhinia variegata (Leguminosae; Cercidoideae) supports the allotetraploid origin hypothesis of Bauhinia.</title>
        <authorList>
            <person name="Zhong Y."/>
            <person name="Chen Y."/>
            <person name="Zheng D."/>
            <person name="Pang J."/>
            <person name="Liu Y."/>
            <person name="Luo S."/>
            <person name="Meng S."/>
            <person name="Qian L."/>
            <person name="Wei D."/>
            <person name="Dai S."/>
            <person name="Zhou R."/>
        </authorList>
    </citation>
    <scope>NUCLEOTIDE SEQUENCE [LARGE SCALE GENOMIC DNA]</scope>
    <source>
        <strain evidence="1">BV-YZ2020</strain>
    </source>
</reference>
<gene>
    <name evidence="1" type="ORF">L6164_000418</name>
</gene>
<accession>A0ACB9Q6L3</accession>
<name>A0ACB9Q6L3_BAUVA</name>
<keyword evidence="2" id="KW-1185">Reference proteome</keyword>